<comment type="caution">
    <text evidence="1">The sequence shown here is derived from an EMBL/GenBank/DDBJ whole genome shotgun (WGS) entry which is preliminary data.</text>
</comment>
<protein>
    <submittedName>
        <fullName evidence="1">Uncharacterized protein</fullName>
    </submittedName>
</protein>
<dbReference type="AlphaFoldDB" id="A0A8K0VXD4"/>
<organism evidence="1 2">
    <name type="scientific">Paraphoma chrysanthemicola</name>
    <dbReference type="NCBI Taxonomy" id="798071"/>
    <lineage>
        <taxon>Eukaryota</taxon>
        <taxon>Fungi</taxon>
        <taxon>Dikarya</taxon>
        <taxon>Ascomycota</taxon>
        <taxon>Pezizomycotina</taxon>
        <taxon>Dothideomycetes</taxon>
        <taxon>Pleosporomycetidae</taxon>
        <taxon>Pleosporales</taxon>
        <taxon>Pleosporineae</taxon>
        <taxon>Phaeosphaeriaceae</taxon>
        <taxon>Paraphoma</taxon>
    </lineage>
</organism>
<evidence type="ECO:0000313" key="2">
    <source>
        <dbReference type="Proteomes" id="UP000813461"/>
    </source>
</evidence>
<evidence type="ECO:0000313" key="1">
    <source>
        <dbReference type="EMBL" id="KAH7084485.1"/>
    </source>
</evidence>
<accession>A0A8K0VXD4</accession>
<name>A0A8K0VXD4_9PLEO</name>
<proteinExistence type="predicted"/>
<sequence>MTCGHTTLVDLLTDWQERSRKSGGGPLASTKADTVLWSTDVARSVSKSHALCVQGWPITPALNFPAQDLSLPDQPAPPRLSVRLLASACSSSQSGTSISRCGHLDPNRLLPCEDAHCADAFLACFPPPYHSGALCCSQHATEGGVNAPQTCEHWDCSRAIVDNWRNAHAGYCGSTACVRSSPRTPCLHVKGPRIRASSTRLSTDIFKA</sequence>
<dbReference type="OrthoDB" id="10485266at2759"/>
<dbReference type="Proteomes" id="UP000813461">
    <property type="component" value="Unassembled WGS sequence"/>
</dbReference>
<keyword evidence="2" id="KW-1185">Reference proteome</keyword>
<reference evidence="1" key="1">
    <citation type="journal article" date="2021" name="Nat. Commun.">
        <title>Genetic determinants of endophytism in the Arabidopsis root mycobiome.</title>
        <authorList>
            <person name="Mesny F."/>
            <person name="Miyauchi S."/>
            <person name="Thiergart T."/>
            <person name="Pickel B."/>
            <person name="Atanasova L."/>
            <person name="Karlsson M."/>
            <person name="Huettel B."/>
            <person name="Barry K.W."/>
            <person name="Haridas S."/>
            <person name="Chen C."/>
            <person name="Bauer D."/>
            <person name="Andreopoulos W."/>
            <person name="Pangilinan J."/>
            <person name="LaButti K."/>
            <person name="Riley R."/>
            <person name="Lipzen A."/>
            <person name="Clum A."/>
            <person name="Drula E."/>
            <person name="Henrissat B."/>
            <person name="Kohler A."/>
            <person name="Grigoriev I.V."/>
            <person name="Martin F.M."/>
            <person name="Hacquard S."/>
        </authorList>
    </citation>
    <scope>NUCLEOTIDE SEQUENCE</scope>
    <source>
        <strain evidence="1">MPI-SDFR-AT-0120</strain>
    </source>
</reference>
<dbReference type="EMBL" id="JAGMVJ010000012">
    <property type="protein sequence ID" value="KAH7084485.1"/>
    <property type="molecule type" value="Genomic_DNA"/>
</dbReference>
<gene>
    <name evidence="1" type="ORF">FB567DRAFT_83567</name>
</gene>